<reference evidence="2 3" key="1">
    <citation type="submission" date="2012-04" db="EMBL/GenBank/DDBJ databases">
        <title>The Genome Sequence of Afipia clevelandensis ATCC 49720.</title>
        <authorList>
            <consortium name="The Broad Institute Genome Sequencing Platform"/>
            <person name="Earl A."/>
            <person name="Ward D."/>
            <person name="Feldgarden M."/>
            <person name="Gevers D."/>
            <person name="Huys G."/>
            <person name="Walker B."/>
            <person name="Young S.K."/>
            <person name="Zeng Q."/>
            <person name="Gargeya S."/>
            <person name="Fitzgerald M."/>
            <person name="Haas B."/>
            <person name="Abouelleil A."/>
            <person name="Alvarado L."/>
            <person name="Arachchi H.M."/>
            <person name="Berlin A."/>
            <person name="Chapman S.B."/>
            <person name="Goldberg J."/>
            <person name="Griggs A."/>
            <person name="Gujja S."/>
            <person name="Hansen M."/>
            <person name="Howarth C."/>
            <person name="Imamovic A."/>
            <person name="Larimer J."/>
            <person name="McCowen C."/>
            <person name="Montmayeur A."/>
            <person name="Murphy C."/>
            <person name="Neiman D."/>
            <person name="Pearson M."/>
            <person name="Priest M."/>
            <person name="Roberts A."/>
            <person name="Saif S."/>
            <person name="Shea T."/>
            <person name="Sisk P."/>
            <person name="Sykes S."/>
            <person name="Wortman J."/>
            <person name="Nusbaum C."/>
            <person name="Birren B."/>
        </authorList>
    </citation>
    <scope>NUCLEOTIDE SEQUENCE [LARGE SCALE GENOMIC DNA]</scope>
    <source>
        <strain evidence="2 3">ATCC 49720</strain>
    </source>
</reference>
<feature type="region of interest" description="Disordered" evidence="1">
    <location>
        <begin position="39"/>
        <end position="66"/>
    </location>
</feature>
<gene>
    <name evidence="2" type="ORF">HMPREF9696_03623</name>
</gene>
<keyword evidence="3" id="KW-1185">Reference proteome</keyword>
<dbReference type="RefSeq" id="WP_002714493.1">
    <property type="nucleotide sequence ID" value="NZ_KB375281.1"/>
</dbReference>
<name>K8NU16_9BRAD</name>
<comment type="caution">
    <text evidence="2">The sequence shown here is derived from an EMBL/GenBank/DDBJ whole genome shotgun (WGS) entry which is preliminary data.</text>
</comment>
<protein>
    <submittedName>
        <fullName evidence="2">Uncharacterized protein</fullName>
    </submittedName>
</protein>
<evidence type="ECO:0000256" key="1">
    <source>
        <dbReference type="SAM" id="MobiDB-lite"/>
    </source>
</evidence>
<dbReference type="Proteomes" id="UP000001095">
    <property type="component" value="Unassembled WGS sequence"/>
</dbReference>
<proteinExistence type="predicted"/>
<accession>K8NU16</accession>
<evidence type="ECO:0000313" key="3">
    <source>
        <dbReference type="Proteomes" id="UP000001095"/>
    </source>
</evidence>
<sequence length="189" mass="19474">MSTHLADVFLNLRGRTILMVAAVTVMWATAAVPQQAQPQLQVAPSQQPAPPVQPAPQPTDQGNPGLVEEIGKLLKDSASGLKSTLSGSGQVLDGLNSGAKDAARGATDGLKRIAPLSGQTVATGRTLCPRAANGAPDCKLAAEQLCKEKGYGAGSSVDIESTQKCSAKAYFSGHGACRTENFVTRAMCQ</sequence>
<dbReference type="AlphaFoldDB" id="K8NU16"/>
<feature type="compositionally biased region" description="Pro residues" evidence="1">
    <location>
        <begin position="47"/>
        <end position="57"/>
    </location>
</feature>
<dbReference type="PATRIC" id="fig|883079.3.peg.3705"/>
<dbReference type="HOGENOM" id="CLU_108903_0_0_5"/>
<evidence type="ECO:0000313" key="2">
    <source>
        <dbReference type="EMBL" id="EKS32646.1"/>
    </source>
</evidence>
<dbReference type="OrthoDB" id="8139404at2"/>
<organism evidence="2 3">
    <name type="scientific">Afipia clevelandensis ATCC 49720</name>
    <dbReference type="NCBI Taxonomy" id="883079"/>
    <lineage>
        <taxon>Bacteria</taxon>
        <taxon>Pseudomonadati</taxon>
        <taxon>Pseudomonadota</taxon>
        <taxon>Alphaproteobacteria</taxon>
        <taxon>Hyphomicrobiales</taxon>
        <taxon>Nitrobacteraceae</taxon>
        <taxon>Afipia</taxon>
    </lineage>
</organism>
<dbReference type="EMBL" id="AGWY01000015">
    <property type="protein sequence ID" value="EKS32646.1"/>
    <property type="molecule type" value="Genomic_DNA"/>
</dbReference>